<protein>
    <submittedName>
        <fullName evidence="1">13799_t:CDS:1</fullName>
    </submittedName>
</protein>
<evidence type="ECO:0000313" key="2">
    <source>
        <dbReference type="Proteomes" id="UP000789396"/>
    </source>
</evidence>
<accession>A0A9N9HEY5</accession>
<gene>
    <name evidence="1" type="ORF">RFULGI_LOCUS9719</name>
</gene>
<keyword evidence="2" id="KW-1185">Reference proteome</keyword>
<sequence length="78" mass="8928">KNSISRKKLKTDISTNITVPVISTSKYIINSQSNEYDNINTLSYYMDEFQNAELSEESAKFVFEIELDSELLDIVELG</sequence>
<dbReference type="EMBL" id="CAJVPZ010017971">
    <property type="protein sequence ID" value="CAG8683691.1"/>
    <property type="molecule type" value="Genomic_DNA"/>
</dbReference>
<feature type="non-terminal residue" evidence="1">
    <location>
        <position position="78"/>
    </location>
</feature>
<dbReference type="Proteomes" id="UP000789396">
    <property type="component" value="Unassembled WGS sequence"/>
</dbReference>
<reference evidence="1" key="1">
    <citation type="submission" date="2021-06" db="EMBL/GenBank/DDBJ databases">
        <authorList>
            <person name="Kallberg Y."/>
            <person name="Tangrot J."/>
            <person name="Rosling A."/>
        </authorList>
    </citation>
    <scope>NUCLEOTIDE SEQUENCE</scope>
    <source>
        <strain evidence="1">IN212</strain>
    </source>
</reference>
<comment type="caution">
    <text evidence="1">The sequence shown here is derived from an EMBL/GenBank/DDBJ whole genome shotgun (WGS) entry which is preliminary data.</text>
</comment>
<proteinExistence type="predicted"/>
<organism evidence="1 2">
    <name type="scientific">Racocetra fulgida</name>
    <dbReference type="NCBI Taxonomy" id="60492"/>
    <lineage>
        <taxon>Eukaryota</taxon>
        <taxon>Fungi</taxon>
        <taxon>Fungi incertae sedis</taxon>
        <taxon>Mucoromycota</taxon>
        <taxon>Glomeromycotina</taxon>
        <taxon>Glomeromycetes</taxon>
        <taxon>Diversisporales</taxon>
        <taxon>Gigasporaceae</taxon>
        <taxon>Racocetra</taxon>
    </lineage>
</organism>
<evidence type="ECO:0000313" key="1">
    <source>
        <dbReference type="EMBL" id="CAG8683691.1"/>
    </source>
</evidence>
<dbReference type="AlphaFoldDB" id="A0A9N9HEY5"/>
<name>A0A9N9HEY5_9GLOM</name>